<dbReference type="GO" id="GO:0003677">
    <property type="term" value="F:DNA binding"/>
    <property type="evidence" value="ECO:0007669"/>
    <property type="project" value="InterPro"/>
</dbReference>
<dbReference type="InterPro" id="IPR013249">
    <property type="entry name" value="RNA_pol_sigma70_r4_t2"/>
</dbReference>
<dbReference type="InterPro" id="IPR007627">
    <property type="entry name" value="RNA_pol_sigma70_r2"/>
</dbReference>
<evidence type="ECO:0000259" key="6">
    <source>
        <dbReference type="Pfam" id="PF08281"/>
    </source>
</evidence>
<dbReference type="NCBIfam" id="TIGR02937">
    <property type="entry name" value="sigma70-ECF"/>
    <property type="match status" value="1"/>
</dbReference>
<dbReference type="InterPro" id="IPR014284">
    <property type="entry name" value="RNA_pol_sigma-70_dom"/>
</dbReference>
<comment type="caution">
    <text evidence="7">The sequence shown here is derived from an EMBL/GenBank/DDBJ whole genome shotgun (WGS) entry which is preliminary data.</text>
</comment>
<evidence type="ECO:0000256" key="3">
    <source>
        <dbReference type="ARBA" id="ARBA00023082"/>
    </source>
</evidence>
<name>A0A7K1GN54_9FLAO</name>
<comment type="similarity">
    <text evidence="1">Belongs to the sigma-70 factor family. ECF subfamily.</text>
</comment>
<protein>
    <submittedName>
        <fullName evidence="7">Sigma-70 family RNA polymerase sigma factor</fullName>
    </submittedName>
</protein>
<evidence type="ECO:0000256" key="4">
    <source>
        <dbReference type="ARBA" id="ARBA00023163"/>
    </source>
</evidence>
<dbReference type="InterPro" id="IPR039425">
    <property type="entry name" value="RNA_pol_sigma-70-like"/>
</dbReference>
<dbReference type="AlphaFoldDB" id="A0A7K1GN54"/>
<dbReference type="RefSeq" id="WP_155035815.1">
    <property type="nucleotide sequence ID" value="NZ_JAYMMG010000004.1"/>
</dbReference>
<accession>A0A7K1GN54</accession>
<evidence type="ECO:0000259" key="5">
    <source>
        <dbReference type="Pfam" id="PF04542"/>
    </source>
</evidence>
<dbReference type="InterPro" id="IPR013324">
    <property type="entry name" value="RNA_pol_sigma_r3/r4-like"/>
</dbReference>
<dbReference type="EMBL" id="WMJY01000014">
    <property type="protein sequence ID" value="MTH29823.1"/>
    <property type="molecule type" value="Genomic_DNA"/>
</dbReference>
<feature type="domain" description="RNA polymerase sigma-70 region 2" evidence="5">
    <location>
        <begin position="10"/>
        <end position="76"/>
    </location>
</feature>
<evidence type="ECO:0000313" key="8">
    <source>
        <dbReference type="Proteomes" id="UP000488936"/>
    </source>
</evidence>
<proteinExistence type="inferred from homology"/>
<evidence type="ECO:0000256" key="1">
    <source>
        <dbReference type="ARBA" id="ARBA00010641"/>
    </source>
</evidence>
<dbReference type="Pfam" id="PF08281">
    <property type="entry name" value="Sigma70_r4_2"/>
    <property type="match status" value="1"/>
</dbReference>
<dbReference type="PANTHER" id="PTHR43133">
    <property type="entry name" value="RNA POLYMERASE ECF-TYPE SIGMA FACTO"/>
    <property type="match status" value="1"/>
</dbReference>
<dbReference type="Proteomes" id="UP000488936">
    <property type="component" value="Unassembled WGS sequence"/>
</dbReference>
<dbReference type="InterPro" id="IPR036388">
    <property type="entry name" value="WH-like_DNA-bd_sf"/>
</dbReference>
<dbReference type="Pfam" id="PF04542">
    <property type="entry name" value="Sigma70_r2"/>
    <property type="match status" value="1"/>
</dbReference>
<dbReference type="SUPFAM" id="SSF88946">
    <property type="entry name" value="Sigma2 domain of RNA polymerase sigma factors"/>
    <property type="match status" value="1"/>
</dbReference>
<keyword evidence="3" id="KW-0731">Sigma factor</keyword>
<dbReference type="GO" id="GO:0006352">
    <property type="term" value="P:DNA-templated transcription initiation"/>
    <property type="evidence" value="ECO:0007669"/>
    <property type="project" value="InterPro"/>
</dbReference>
<gene>
    <name evidence="7" type="ORF">GJV77_07810</name>
</gene>
<keyword evidence="2" id="KW-0805">Transcription regulation</keyword>
<dbReference type="PANTHER" id="PTHR43133:SF46">
    <property type="entry name" value="RNA POLYMERASE SIGMA-70 FACTOR ECF SUBFAMILY"/>
    <property type="match status" value="1"/>
</dbReference>
<dbReference type="InterPro" id="IPR013325">
    <property type="entry name" value="RNA_pol_sigma_r2"/>
</dbReference>
<evidence type="ECO:0000313" key="7">
    <source>
        <dbReference type="EMBL" id="MTH29823.1"/>
    </source>
</evidence>
<keyword evidence="4" id="KW-0804">Transcription</keyword>
<dbReference type="Gene3D" id="1.10.10.10">
    <property type="entry name" value="Winged helix-like DNA-binding domain superfamily/Winged helix DNA-binding domain"/>
    <property type="match status" value="1"/>
</dbReference>
<dbReference type="OrthoDB" id="9780326at2"/>
<organism evidence="7 8">
    <name type="scientific">Myroides pelagicus</name>
    <dbReference type="NCBI Taxonomy" id="270914"/>
    <lineage>
        <taxon>Bacteria</taxon>
        <taxon>Pseudomonadati</taxon>
        <taxon>Bacteroidota</taxon>
        <taxon>Flavobacteriia</taxon>
        <taxon>Flavobacteriales</taxon>
        <taxon>Flavobacteriaceae</taxon>
        <taxon>Myroides</taxon>
    </lineage>
</organism>
<dbReference type="GO" id="GO:0016987">
    <property type="term" value="F:sigma factor activity"/>
    <property type="evidence" value="ECO:0007669"/>
    <property type="project" value="UniProtKB-KW"/>
</dbReference>
<evidence type="ECO:0000256" key="2">
    <source>
        <dbReference type="ARBA" id="ARBA00023015"/>
    </source>
</evidence>
<dbReference type="SUPFAM" id="SSF88659">
    <property type="entry name" value="Sigma3 and sigma4 domains of RNA polymerase sigma factors"/>
    <property type="match status" value="1"/>
</dbReference>
<dbReference type="Gene3D" id="1.10.1740.10">
    <property type="match status" value="1"/>
</dbReference>
<sequence length="162" mass="19136">MEKKEKFESLYNTYWQTVYRVTLGYVTNEDWAKDITQDTFIAIWNQMDSFRGDSSINTWIYRIAVNNCLRQLQRSKKIVFQSEISERHSKEEVEYDELDTTALLACIASLPPMSRLIISLHLEGLNQREIAEVVGVSHANVRVKIHRIKDDLYQKIKKYEDE</sequence>
<feature type="domain" description="RNA polymerase sigma factor 70 region 4 type 2" evidence="6">
    <location>
        <begin position="102"/>
        <end position="150"/>
    </location>
</feature>
<keyword evidence="8" id="KW-1185">Reference proteome</keyword>
<reference evidence="7 8" key="1">
    <citation type="journal article" date="2006" name="Int. J. Syst. Evol. Microbiol.">
        <title>Myroides pelagicus sp. nov., isolated from seawater in Thailand.</title>
        <authorList>
            <person name="Yoon J."/>
            <person name="Maneerat S."/>
            <person name="Kawai F."/>
            <person name="Yokota A."/>
        </authorList>
    </citation>
    <scope>NUCLEOTIDE SEQUENCE [LARGE SCALE GENOMIC DNA]</scope>
    <source>
        <strain evidence="7 8">SM1T</strain>
    </source>
</reference>